<evidence type="ECO:0000313" key="3">
    <source>
        <dbReference type="Proteomes" id="UP000029643"/>
    </source>
</evidence>
<comment type="caution">
    <text evidence="2">The sequence shown here is derived from an EMBL/GenBank/DDBJ whole genome shotgun (WGS) entry which is preliminary data.</text>
</comment>
<dbReference type="Proteomes" id="UP000029643">
    <property type="component" value="Unassembled WGS sequence"/>
</dbReference>
<organism evidence="2 3">
    <name type="scientific">Algibacter lectus</name>
    <dbReference type="NCBI Taxonomy" id="221126"/>
    <lineage>
        <taxon>Bacteria</taxon>
        <taxon>Pseudomonadati</taxon>
        <taxon>Bacteroidota</taxon>
        <taxon>Flavobacteriia</taxon>
        <taxon>Flavobacteriales</taxon>
        <taxon>Flavobacteriaceae</taxon>
        <taxon>Algibacter</taxon>
    </lineage>
</organism>
<feature type="transmembrane region" description="Helical" evidence="1">
    <location>
        <begin position="13"/>
        <end position="35"/>
    </location>
</feature>
<dbReference type="AlphaFoldDB" id="A0A090WXQ3"/>
<sequence length="100" mass="10955">MIYVNGLPPSLKVLINFADCALGIEALLKLFFVFLKKSDCRKPDPCGNAKIYFTTLFNLGGSTGFDSEINETVSTSCNGIETRKRLDQLLNGENNYALAA</sequence>
<accession>A0A090WXQ3</accession>
<protein>
    <submittedName>
        <fullName evidence="2">Uncharacterized protein</fullName>
    </submittedName>
</protein>
<evidence type="ECO:0000256" key="1">
    <source>
        <dbReference type="SAM" id="Phobius"/>
    </source>
</evidence>
<dbReference type="EMBL" id="BBNU01000013">
    <property type="protein sequence ID" value="GAL81013.1"/>
    <property type="molecule type" value="Genomic_DNA"/>
</dbReference>
<evidence type="ECO:0000313" key="2">
    <source>
        <dbReference type="EMBL" id="GAL81013.1"/>
    </source>
</evidence>
<keyword evidence="1" id="KW-0472">Membrane</keyword>
<gene>
    <name evidence="2" type="ORF">JCM19274_2187</name>
</gene>
<keyword evidence="1" id="KW-0812">Transmembrane</keyword>
<reference evidence="2 3" key="1">
    <citation type="journal article" date="2014" name="Genome Announc.">
        <title>Draft Genome Sequences of Marine Flavobacterium Algibacter lectus Strains SS8 and NR4.</title>
        <authorList>
            <person name="Takatani N."/>
            <person name="Nakanishi M."/>
            <person name="Meirelles P."/>
            <person name="Mino S."/>
            <person name="Suda W."/>
            <person name="Oshima K."/>
            <person name="Hattori M."/>
            <person name="Ohkuma M."/>
            <person name="Hosokawa M."/>
            <person name="Miyashita K."/>
            <person name="Thompson F.L."/>
            <person name="Niwa A."/>
            <person name="Sawabe T."/>
            <person name="Sawabe T."/>
        </authorList>
    </citation>
    <scope>NUCLEOTIDE SEQUENCE [LARGE SCALE GENOMIC DNA]</scope>
    <source>
        <strain evidence="3">JCM19274</strain>
    </source>
</reference>
<name>A0A090WXQ3_9FLAO</name>
<keyword evidence="1" id="KW-1133">Transmembrane helix</keyword>
<proteinExistence type="predicted"/>